<comment type="caution">
    <text evidence="2">The sequence shown here is derived from an EMBL/GenBank/DDBJ whole genome shotgun (WGS) entry which is preliminary data.</text>
</comment>
<keyword evidence="3" id="KW-1185">Reference proteome</keyword>
<accession>A0A8S1QDL5</accession>
<protein>
    <submittedName>
        <fullName evidence="2">Uncharacterized protein</fullName>
    </submittedName>
</protein>
<name>A0A8S1QDL5_9CILI</name>
<dbReference type="AlphaFoldDB" id="A0A8S1QDL5"/>
<feature type="compositionally biased region" description="Low complexity" evidence="1">
    <location>
        <begin position="1"/>
        <end position="15"/>
    </location>
</feature>
<dbReference type="Proteomes" id="UP000692954">
    <property type="component" value="Unassembled WGS sequence"/>
</dbReference>
<evidence type="ECO:0000313" key="3">
    <source>
        <dbReference type="Proteomes" id="UP000692954"/>
    </source>
</evidence>
<organism evidence="2 3">
    <name type="scientific">Paramecium sonneborni</name>
    <dbReference type="NCBI Taxonomy" id="65129"/>
    <lineage>
        <taxon>Eukaryota</taxon>
        <taxon>Sar</taxon>
        <taxon>Alveolata</taxon>
        <taxon>Ciliophora</taxon>
        <taxon>Intramacronucleata</taxon>
        <taxon>Oligohymenophorea</taxon>
        <taxon>Peniculida</taxon>
        <taxon>Parameciidae</taxon>
        <taxon>Paramecium</taxon>
    </lineage>
</organism>
<sequence>MPPKKNVQNNKNIQNFFSNGNKKERKEIKEKQKQFIKCPLIGSVGFQLRRVLQRYRNEMMKEFNLGQLLQQIGKIENLDSIGNMLSSILYLNITKMSDIWSDIYTPDNVDDLISQENTQVLKHWLKNSFSILVQDQVEQSESWYSQSNSMNNQNMNYQMLNIYGTSGKMSTILAIARAYKIDVLLTYNYTEKREFEEMFASQHIKFTQEQENTEFGNKKKIIVHRGTLPKFINSRMLQIQRVPFIWITDCKQNHELFDNFELVQYPHNEIVRYIYLILLIEHTYKDQLDIINSELKKKVIYENMKDKGGFYSNFSIKKPFLKIQNLDMNLNYSDIFILTLYMKGNMRNILNWLQFHQDDHNIQFLIKELKLSNIQLSYMLKNQLPLFRPIDNNYQLDQKAQQWYDEQCINLIDDMIQSRQKLFIESYGRRIINSKKHLYLINHVLKHNAFNVQTINQNTRLRRLNREPQDLYKPLQSLFEQDEQYEMFKQFDKFSEFLIG</sequence>
<feature type="region of interest" description="Disordered" evidence="1">
    <location>
        <begin position="1"/>
        <end position="24"/>
    </location>
</feature>
<gene>
    <name evidence="2" type="ORF">PSON_ATCC_30995.1.T1020087</name>
</gene>
<dbReference type="EMBL" id="CAJJDN010000102">
    <property type="protein sequence ID" value="CAD8113051.1"/>
    <property type="molecule type" value="Genomic_DNA"/>
</dbReference>
<reference evidence="2" key="1">
    <citation type="submission" date="2021-01" db="EMBL/GenBank/DDBJ databases">
        <authorList>
            <consortium name="Genoscope - CEA"/>
            <person name="William W."/>
        </authorList>
    </citation>
    <scope>NUCLEOTIDE SEQUENCE</scope>
</reference>
<evidence type="ECO:0000313" key="2">
    <source>
        <dbReference type="EMBL" id="CAD8113051.1"/>
    </source>
</evidence>
<dbReference type="OrthoDB" id="296117at2759"/>
<evidence type="ECO:0000256" key="1">
    <source>
        <dbReference type="SAM" id="MobiDB-lite"/>
    </source>
</evidence>
<proteinExistence type="predicted"/>